<evidence type="ECO:0000313" key="3">
    <source>
        <dbReference type="EMBL" id="MDN4480581.1"/>
    </source>
</evidence>
<evidence type="ECO:0000256" key="1">
    <source>
        <dbReference type="SAM" id="MobiDB-lite"/>
    </source>
</evidence>
<dbReference type="Proteomes" id="UP001172708">
    <property type="component" value="Unassembled WGS sequence"/>
</dbReference>
<dbReference type="Pfam" id="PF13672">
    <property type="entry name" value="PP2C_2"/>
    <property type="match status" value="1"/>
</dbReference>
<dbReference type="Gene3D" id="3.60.40.10">
    <property type="entry name" value="PPM-type phosphatase domain"/>
    <property type="match status" value="1"/>
</dbReference>
<dbReference type="InterPro" id="IPR001932">
    <property type="entry name" value="PPM-type_phosphatase-like_dom"/>
</dbReference>
<feature type="region of interest" description="Disordered" evidence="1">
    <location>
        <begin position="240"/>
        <end position="272"/>
    </location>
</feature>
<feature type="domain" description="PPM-type phosphatase" evidence="2">
    <location>
        <begin position="7"/>
        <end position="236"/>
    </location>
</feature>
<dbReference type="PROSITE" id="PS51746">
    <property type="entry name" value="PPM_2"/>
    <property type="match status" value="1"/>
</dbReference>
<dbReference type="InterPro" id="IPR036457">
    <property type="entry name" value="PPM-type-like_dom_sf"/>
</dbReference>
<dbReference type="EMBL" id="JAUHQA010000001">
    <property type="protein sequence ID" value="MDN4480581.1"/>
    <property type="molecule type" value="Genomic_DNA"/>
</dbReference>
<reference evidence="3" key="1">
    <citation type="submission" date="2023-06" db="EMBL/GenBank/DDBJ databases">
        <title>Egi l300058.</title>
        <authorList>
            <person name="Gao L."/>
            <person name="Fang B.-Z."/>
            <person name="Li W.-J."/>
        </authorList>
    </citation>
    <scope>NUCLEOTIDE SEQUENCE</scope>
    <source>
        <strain evidence="3">EGI L300058</strain>
    </source>
</reference>
<sequence length="272" mass="28353">MNVAWCAGAGATDPGGRARNEDAFLSLGPVHVVADGMGGHVAGAAASTAVVEAFRPLAEASPVTPHDVVTTVERAQRDVERVSEQAGGNSGSTLTGAIAVEHDGHPWWMVINVGDSRVYSLYGGSVSQITVDHSYVQELVDRGDITPAQAEVHPDRNIVTRAIGDGLRDFDAWLVPAMPGCRLVVASDGLMKAMSDARIGSIAALAGEAGLAASRLVEAAVEAGASDNVTVVVADTLHAQTSDDADPSPWRSWGLRNDDDDTTVAGRRRERV</sequence>
<protein>
    <submittedName>
        <fullName evidence="3">Protein phosphatase 2C domain-containing protein</fullName>
    </submittedName>
</protein>
<dbReference type="RefSeq" id="WP_301142015.1">
    <property type="nucleotide sequence ID" value="NZ_JAUHQA010000001.1"/>
</dbReference>
<evidence type="ECO:0000313" key="4">
    <source>
        <dbReference type="Proteomes" id="UP001172708"/>
    </source>
</evidence>
<accession>A0ABT8GGL5</accession>
<organism evidence="3 4">
    <name type="scientific">Demequina muriae</name>
    <dbReference type="NCBI Taxonomy" id="3051664"/>
    <lineage>
        <taxon>Bacteria</taxon>
        <taxon>Bacillati</taxon>
        <taxon>Actinomycetota</taxon>
        <taxon>Actinomycetes</taxon>
        <taxon>Micrococcales</taxon>
        <taxon>Demequinaceae</taxon>
        <taxon>Demequina</taxon>
    </lineage>
</organism>
<evidence type="ECO:0000259" key="2">
    <source>
        <dbReference type="PROSITE" id="PS51746"/>
    </source>
</evidence>
<comment type="caution">
    <text evidence="3">The sequence shown here is derived from an EMBL/GenBank/DDBJ whole genome shotgun (WGS) entry which is preliminary data.</text>
</comment>
<dbReference type="SMART" id="SM00331">
    <property type="entry name" value="PP2C_SIG"/>
    <property type="match status" value="1"/>
</dbReference>
<gene>
    <name evidence="3" type="ORF">QQX02_06560</name>
</gene>
<name>A0ABT8GGL5_9MICO</name>
<dbReference type="SMART" id="SM00332">
    <property type="entry name" value="PP2Cc"/>
    <property type="match status" value="1"/>
</dbReference>
<dbReference type="PANTHER" id="PTHR47992">
    <property type="entry name" value="PROTEIN PHOSPHATASE"/>
    <property type="match status" value="1"/>
</dbReference>
<keyword evidence="4" id="KW-1185">Reference proteome</keyword>
<dbReference type="InterPro" id="IPR015655">
    <property type="entry name" value="PP2C"/>
</dbReference>
<dbReference type="CDD" id="cd00143">
    <property type="entry name" value="PP2Cc"/>
    <property type="match status" value="1"/>
</dbReference>
<dbReference type="SUPFAM" id="SSF81606">
    <property type="entry name" value="PP2C-like"/>
    <property type="match status" value="1"/>
</dbReference>
<proteinExistence type="predicted"/>